<feature type="domain" description="S1 motif" evidence="10">
    <location>
        <begin position="608"/>
        <end position="689"/>
    </location>
</feature>
<dbReference type="NCBIfam" id="TIGR00358">
    <property type="entry name" value="3_prime_RNase"/>
    <property type="match status" value="1"/>
</dbReference>
<feature type="compositionally biased region" description="Basic and acidic residues" evidence="9">
    <location>
        <begin position="706"/>
        <end position="724"/>
    </location>
</feature>
<reference evidence="11 12" key="1">
    <citation type="submission" date="2014-12" db="EMBL/GenBank/DDBJ databases">
        <title>Isolation of bacteria from lake water.</title>
        <authorList>
            <person name="Sheng K.-Y."/>
            <person name="Chin P.-S."/>
            <person name="Chan K.-G."/>
            <person name="Tan G.S."/>
        </authorList>
    </citation>
    <scope>NUCLEOTIDE SEQUENCE [LARGE SCALE GENOMIC DNA]</scope>
    <source>
        <strain evidence="11 12">KY4</strain>
    </source>
</reference>
<dbReference type="InterPro" id="IPR011805">
    <property type="entry name" value="RNase_R"/>
</dbReference>
<dbReference type="HAMAP" id="MF_01895">
    <property type="entry name" value="RNase_R"/>
    <property type="match status" value="1"/>
</dbReference>
<dbReference type="STRING" id="80878.RP29_06580"/>
<dbReference type="SUPFAM" id="SSF50249">
    <property type="entry name" value="Nucleic acid-binding proteins"/>
    <property type="match status" value="3"/>
</dbReference>
<dbReference type="OrthoDB" id="9764149at2"/>
<dbReference type="RefSeq" id="WP_044396884.1">
    <property type="nucleotide sequence ID" value="NZ_JXYQ01000017.1"/>
</dbReference>
<protein>
    <recommendedName>
        <fullName evidence="8">Ribonuclease R</fullName>
        <shortName evidence="8">RNase R</shortName>
        <ecNumber evidence="8">3.1.13.1</ecNumber>
    </recommendedName>
</protein>
<comment type="subcellular location">
    <subcellularLocation>
        <location evidence="2 8">Cytoplasm</location>
    </subcellularLocation>
</comment>
<dbReference type="PROSITE" id="PS50126">
    <property type="entry name" value="S1"/>
    <property type="match status" value="1"/>
</dbReference>
<dbReference type="Pfam" id="PF00773">
    <property type="entry name" value="RNB"/>
    <property type="match status" value="1"/>
</dbReference>
<keyword evidence="6 8" id="KW-0269">Exonuclease</keyword>
<dbReference type="CDD" id="cd04471">
    <property type="entry name" value="S1_RNase_R"/>
    <property type="match status" value="1"/>
</dbReference>
<dbReference type="InterPro" id="IPR003029">
    <property type="entry name" value="S1_domain"/>
</dbReference>
<dbReference type="InterPro" id="IPR004476">
    <property type="entry name" value="RNase_II/RNase_R"/>
</dbReference>
<dbReference type="Pfam" id="PF00575">
    <property type="entry name" value="S1"/>
    <property type="match status" value="1"/>
</dbReference>
<evidence type="ECO:0000256" key="2">
    <source>
        <dbReference type="ARBA" id="ARBA00004496"/>
    </source>
</evidence>
<dbReference type="Gene3D" id="2.40.50.140">
    <property type="entry name" value="Nucleic acid-binding proteins"/>
    <property type="match status" value="2"/>
</dbReference>
<keyword evidence="3 8" id="KW-0963">Cytoplasm</keyword>
<dbReference type="InterPro" id="IPR013223">
    <property type="entry name" value="RNase_B_OB_dom"/>
</dbReference>
<comment type="function">
    <text evidence="8">3'-5' exoribonuclease that releases 5'-nucleoside monophosphates and is involved in maturation of structured RNAs.</text>
</comment>
<dbReference type="Pfam" id="PF08206">
    <property type="entry name" value="OB_RNB"/>
    <property type="match status" value="1"/>
</dbReference>
<dbReference type="EC" id="3.1.13.1" evidence="8"/>
<dbReference type="InterPro" id="IPR040476">
    <property type="entry name" value="CSD2"/>
</dbReference>
<dbReference type="AlphaFoldDB" id="A0A0D7KAH9"/>
<dbReference type="InterPro" id="IPR050180">
    <property type="entry name" value="RNR_Ribonuclease"/>
</dbReference>
<dbReference type="GO" id="GO:0008859">
    <property type="term" value="F:exoribonuclease II activity"/>
    <property type="evidence" value="ECO:0007669"/>
    <property type="project" value="UniProtKB-UniRule"/>
</dbReference>
<dbReference type="PANTHER" id="PTHR23355:SF9">
    <property type="entry name" value="DIS3-LIKE EXONUCLEASE 2"/>
    <property type="match status" value="1"/>
</dbReference>
<dbReference type="Proteomes" id="UP000032566">
    <property type="component" value="Unassembled WGS sequence"/>
</dbReference>
<dbReference type="EMBL" id="JXYQ01000017">
    <property type="protein sequence ID" value="KJA11376.1"/>
    <property type="molecule type" value="Genomic_DNA"/>
</dbReference>
<dbReference type="Pfam" id="PF17876">
    <property type="entry name" value="CSD2"/>
    <property type="match status" value="1"/>
</dbReference>
<evidence type="ECO:0000256" key="3">
    <source>
        <dbReference type="ARBA" id="ARBA00022490"/>
    </source>
</evidence>
<evidence type="ECO:0000313" key="11">
    <source>
        <dbReference type="EMBL" id="KJA11376.1"/>
    </source>
</evidence>
<dbReference type="PANTHER" id="PTHR23355">
    <property type="entry name" value="RIBONUCLEASE"/>
    <property type="match status" value="1"/>
</dbReference>
<dbReference type="PROSITE" id="PS01175">
    <property type="entry name" value="RIBONUCLEASE_II"/>
    <property type="match status" value="1"/>
</dbReference>
<dbReference type="SMART" id="SM00955">
    <property type="entry name" value="RNB"/>
    <property type="match status" value="1"/>
</dbReference>
<evidence type="ECO:0000259" key="10">
    <source>
        <dbReference type="PROSITE" id="PS50126"/>
    </source>
</evidence>
<evidence type="ECO:0000256" key="4">
    <source>
        <dbReference type="ARBA" id="ARBA00022722"/>
    </source>
</evidence>
<evidence type="ECO:0000256" key="7">
    <source>
        <dbReference type="ARBA" id="ARBA00022884"/>
    </source>
</evidence>
<organism evidence="11 12">
    <name type="scientific">Acidovorax temperans</name>
    <dbReference type="NCBI Taxonomy" id="80878"/>
    <lineage>
        <taxon>Bacteria</taxon>
        <taxon>Pseudomonadati</taxon>
        <taxon>Pseudomonadota</taxon>
        <taxon>Betaproteobacteria</taxon>
        <taxon>Burkholderiales</taxon>
        <taxon>Comamonadaceae</taxon>
        <taxon>Acidovorax</taxon>
    </lineage>
</organism>
<dbReference type="NCBIfam" id="TIGR02063">
    <property type="entry name" value="RNase_R"/>
    <property type="match status" value="1"/>
</dbReference>
<evidence type="ECO:0000256" key="8">
    <source>
        <dbReference type="HAMAP-Rule" id="MF_01895"/>
    </source>
</evidence>
<dbReference type="GO" id="GO:0003723">
    <property type="term" value="F:RNA binding"/>
    <property type="evidence" value="ECO:0007669"/>
    <property type="project" value="UniProtKB-UniRule"/>
</dbReference>
<gene>
    <name evidence="8" type="primary">rnr</name>
    <name evidence="11" type="ORF">RP29_06580</name>
</gene>
<name>A0A0D7KAH9_9BURK</name>
<evidence type="ECO:0000256" key="6">
    <source>
        <dbReference type="ARBA" id="ARBA00022839"/>
    </source>
</evidence>
<dbReference type="SMART" id="SM00357">
    <property type="entry name" value="CSP"/>
    <property type="match status" value="1"/>
</dbReference>
<accession>A0A0D7KAH9</accession>
<keyword evidence="7 8" id="KW-0694">RNA-binding</keyword>
<dbReference type="InterPro" id="IPR022966">
    <property type="entry name" value="RNase_II/R_CS"/>
</dbReference>
<dbReference type="InterPro" id="IPR001900">
    <property type="entry name" value="RNase_II/R"/>
</dbReference>
<proteinExistence type="inferred from homology"/>
<keyword evidence="5 8" id="KW-0378">Hydrolase</keyword>
<evidence type="ECO:0000256" key="5">
    <source>
        <dbReference type="ARBA" id="ARBA00022801"/>
    </source>
</evidence>
<evidence type="ECO:0000256" key="9">
    <source>
        <dbReference type="SAM" id="MobiDB-lite"/>
    </source>
</evidence>
<comment type="caution">
    <text evidence="11">The sequence shown here is derived from an EMBL/GenBank/DDBJ whole genome shotgun (WGS) entry which is preliminary data.</text>
</comment>
<keyword evidence="12" id="KW-1185">Reference proteome</keyword>
<evidence type="ECO:0000313" key="12">
    <source>
        <dbReference type="Proteomes" id="UP000032566"/>
    </source>
</evidence>
<feature type="compositionally biased region" description="Basic residues" evidence="9">
    <location>
        <begin position="769"/>
        <end position="779"/>
    </location>
</feature>
<comment type="catalytic activity">
    <reaction evidence="1 8">
        <text>Exonucleolytic cleavage in the 3'- to 5'-direction to yield nucleoside 5'-phosphates.</text>
        <dbReference type="EC" id="3.1.13.1"/>
    </reaction>
</comment>
<keyword evidence="4 8" id="KW-0540">Nuclease</keyword>
<comment type="similarity">
    <text evidence="8">Belongs to the RNR ribonuclease family. RNase R subfamily.</text>
</comment>
<dbReference type="PATRIC" id="fig|80878.5.peg.631"/>
<evidence type="ECO:0000256" key="1">
    <source>
        <dbReference type="ARBA" id="ARBA00001849"/>
    </source>
</evidence>
<feature type="region of interest" description="Disordered" evidence="9">
    <location>
        <begin position="706"/>
        <end position="779"/>
    </location>
</feature>
<dbReference type="InterPro" id="IPR012340">
    <property type="entry name" value="NA-bd_OB-fold"/>
</dbReference>
<dbReference type="SMART" id="SM00316">
    <property type="entry name" value="S1"/>
    <property type="match status" value="2"/>
</dbReference>
<sequence>MYIKKNTPGAAPAHLSDEIEGSIQGHRDGHGFVIRDDGEGDIYIPPNEMRAVLHKDRVRVRIVRQDRRGRPEGRVVEIIERPSQPMIGRLLQESGVWLVAPEDKRYGQDILIPKGATGAAKPGQVVVVELTEPPALFGQPVGRITEVLGEVDDPGMEIEIAVRKYGVPHEFSEACLAQAKALPEKVRAIDKKRRIDLTDVPLVTIDGEDARDFDDAVYCEPAKVGRGKGWRLLVAIADVSHYVETGSAIDIDAYDRATSVYFPRRVIPMLPEKLSNGLCSLNPEVERLCMVCDMLVTAKGEVHAYQFYPAVMYSHARFTYTEVAAILANTRGPEASKRKDRVKDLLNLHDVYRALQVARQQRGAVDFETTETQIVCDENGRIEKIVPRTRNDAHKLIEEAMLAANVCSADFIEQGGQPGLFRVHEGPTPEKQEILRGYLKAMAVGMSISDNPKPSEFQAIAEATKERPDAQQIHTMLLRSMQQAIYTPINSGHFGLAFEAYTHFTSPIRRYPDLLVHRVIKAILGNTRYQLPVLPTPGEAHAKLAKRLAGRVAAPGTKPKKDVKPPSRETQAWEAAGLHCSANERRADEASRDVEAWLKCKYMREHLGEEYSGVVSAATSFGIFVTLDAMYVEGLVHITELGGEYFKFDEARQELRGERTGIRYAIGTRVRVQVSRVDLDGRKIDFRLVRENEELLGRALRDKGVSAESGTRKARSDTGRKEAVAAKGRKSKPDAATDLEPAGRGRAARSPIQSLKAAVKQAATSGKSSKGKARKPRRG</sequence>
<dbReference type="GO" id="GO:0006402">
    <property type="term" value="P:mRNA catabolic process"/>
    <property type="evidence" value="ECO:0007669"/>
    <property type="project" value="TreeGrafter"/>
</dbReference>
<dbReference type="InterPro" id="IPR011129">
    <property type="entry name" value="CSD"/>
</dbReference>
<dbReference type="GO" id="GO:0005829">
    <property type="term" value="C:cytosol"/>
    <property type="evidence" value="ECO:0007669"/>
    <property type="project" value="TreeGrafter"/>
</dbReference>